<gene>
    <name evidence="1" type="ordered locus">CHU_3814</name>
</gene>
<dbReference type="Proteomes" id="UP000001822">
    <property type="component" value="Chromosome"/>
</dbReference>
<dbReference type="OrthoDB" id="961921at2"/>
<proteinExistence type="predicted"/>
<keyword evidence="2" id="KW-1185">Reference proteome</keyword>
<dbReference type="KEGG" id="chu:CHU_3814"/>
<dbReference type="AlphaFoldDB" id="A0A6N4SX73"/>
<reference evidence="1 2" key="1">
    <citation type="journal article" date="2007" name="Appl. Environ. Microbiol.">
        <title>Genome sequence of the cellulolytic gliding bacterium Cytophaga hutchinsonii.</title>
        <authorList>
            <person name="Xie G."/>
            <person name="Bruce D.C."/>
            <person name="Challacombe J.F."/>
            <person name="Chertkov O."/>
            <person name="Detter J.C."/>
            <person name="Gilna P."/>
            <person name="Han C.S."/>
            <person name="Lucas S."/>
            <person name="Misra M."/>
            <person name="Myers G.L."/>
            <person name="Richardson P."/>
            <person name="Tapia R."/>
            <person name="Thayer N."/>
            <person name="Thompson L.S."/>
            <person name="Brettin T.S."/>
            <person name="Henrissat B."/>
            <person name="Wilson D.B."/>
            <person name="McBride M.J."/>
        </authorList>
    </citation>
    <scope>NUCLEOTIDE SEQUENCE [LARGE SCALE GENOMIC DNA]</scope>
    <source>
        <strain evidence="2">ATCC 33406 / DSM 1761 / CIP 103989 / NBRC 15051 / NCIMB 9469 / D465</strain>
    </source>
</reference>
<evidence type="ECO:0000313" key="2">
    <source>
        <dbReference type="Proteomes" id="UP000001822"/>
    </source>
</evidence>
<protein>
    <submittedName>
        <fullName evidence="1">Uncharacterized protein</fullName>
    </submittedName>
</protein>
<evidence type="ECO:0000313" key="1">
    <source>
        <dbReference type="EMBL" id="ABG61046.1"/>
    </source>
</evidence>
<sequence length="107" mass="12531">MTQSEIKVKLLDIVKKQETKMHHIALDITLLNGNILLKSFRLFEFDIHSNELKGMTMQEEYSYIREEREPVYAHFNLEEVKELETATANYLFLNEPMNVLVNGAESI</sequence>
<name>A0A6N4SX73_CYTH3</name>
<dbReference type="RefSeq" id="WP_011587151.1">
    <property type="nucleotide sequence ID" value="NC_008255.1"/>
</dbReference>
<organism evidence="1 2">
    <name type="scientific">Cytophaga hutchinsonii (strain ATCC 33406 / DSM 1761 / CIP 103989 / NBRC 15051 / NCIMB 9469 / D465)</name>
    <dbReference type="NCBI Taxonomy" id="269798"/>
    <lineage>
        <taxon>Bacteria</taxon>
        <taxon>Pseudomonadati</taxon>
        <taxon>Bacteroidota</taxon>
        <taxon>Cytophagia</taxon>
        <taxon>Cytophagales</taxon>
        <taxon>Cytophagaceae</taxon>
        <taxon>Cytophaga</taxon>
    </lineage>
</organism>
<dbReference type="EMBL" id="CP000383">
    <property type="protein sequence ID" value="ABG61046.1"/>
    <property type="molecule type" value="Genomic_DNA"/>
</dbReference>
<accession>A0A6N4SX73</accession>